<reference evidence="2" key="1">
    <citation type="journal article" date="2023" name="PhytoFront">
        <title>Draft Genome Resources of Seven Strains of Tilletia horrida, Causal Agent of Kernel Smut of Rice.</title>
        <authorList>
            <person name="Khanal S."/>
            <person name="Antony Babu S."/>
            <person name="Zhou X.G."/>
        </authorList>
    </citation>
    <scope>NUCLEOTIDE SEQUENCE</scope>
    <source>
        <strain evidence="2">TX3</strain>
    </source>
</reference>
<keyword evidence="1" id="KW-0812">Transmembrane</keyword>
<proteinExistence type="predicted"/>
<accession>A0AAN6G9E1</accession>
<dbReference type="Proteomes" id="UP001176521">
    <property type="component" value="Unassembled WGS sequence"/>
</dbReference>
<gene>
    <name evidence="2" type="ORF">OC842_004637</name>
</gene>
<organism evidence="2 3">
    <name type="scientific">Tilletia horrida</name>
    <dbReference type="NCBI Taxonomy" id="155126"/>
    <lineage>
        <taxon>Eukaryota</taxon>
        <taxon>Fungi</taxon>
        <taxon>Dikarya</taxon>
        <taxon>Basidiomycota</taxon>
        <taxon>Ustilaginomycotina</taxon>
        <taxon>Exobasidiomycetes</taxon>
        <taxon>Tilletiales</taxon>
        <taxon>Tilletiaceae</taxon>
        <taxon>Tilletia</taxon>
    </lineage>
</organism>
<evidence type="ECO:0000313" key="2">
    <source>
        <dbReference type="EMBL" id="KAK0528179.1"/>
    </source>
</evidence>
<keyword evidence="1" id="KW-0472">Membrane</keyword>
<evidence type="ECO:0000256" key="1">
    <source>
        <dbReference type="SAM" id="Phobius"/>
    </source>
</evidence>
<keyword evidence="1" id="KW-1133">Transmembrane helix</keyword>
<name>A0AAN6G9E1_9BASI</name>
<keyword evidence="3" id="KW-1185">Reference proteome</keyword>
<comment type="caution">
    <text evidence="2">The sequence shown here is derived from an EMBL/GenBank/DDBJ whole genome shotgun (WGS) entry which is preliminary data.</text>
</comment>
<protein>
    <submittedName>
        <fullName evidence="2">Uncharacterized protein</fullName>
    </submittedName>
</protein>
<evidence type="ECO:0000313" key="3">
    <source>
        <dbReference type="Proteomes" id="UP001176521"/>
    </source>
</evidence>
<feature type="transmembrane region" description="Helical" evidence="1">
    <location>
        <begin position="70"/>
        <end position="88"/>
    </location>
</feature>
<dbReference type="EMBL" id="JAPDMQ010000282">
    <property type="protein sequence ID" value="KAK0528179.1"/>
    <property type="molecule type" value="Genomic_DNA"/>
</dbReference>
<dbReference type="AlphaFoldDB" id="A0AAN6G9E1"/>
<sequence>MAASAHALNDELDSSCFNAATAFCAFKPQLQHTLPWDIVYFRCLEPGWTSIASDDKLLRMLLVMPRTTSILAYALLSIFILGSAVQAFNQDWDNECVNAAEALCSSLATMRHSPSWDSALYHCLAPHWIDMPNDGNGIPQCAARNTNCRCYEGCIADRHADISDFAAWCSNACRISREDAPTSCS</sequence>